<dbReference type="EMBL" id="GBRD01017529">
    <property type="protein sequence ID" value="JAG48298.1"/>
    <property type="molecule type" value="Transcribed_RNA"/>
</dbReference>
<reference evidence="6" key="2">
    <citation type="submission" date="2014-07" db="EMBL/GenBank/DDBJ databases">
        <authorList>
            <person name="Hull J."/>
        </authorList>
    </citation>
    <scope>NUCLEOTIDE SEQUENCE</scope>
</reference>
<keyword evidence="6" id="KW-0670">Pyruvate</keyword>
<dbReference type="SUPFAM" id="SSF52518">
    <property type="entry name" value="Thiamin diphosphate-binding fold (THDP-binding)"/>
    <property type="match status" value="1"/>
</dbReference>
<organism evidence="6">
    <name type="scientific">Lygus hesperus</name>
    <name type="common">Western plant bug</name>
    <dbReference type="NCBI Taxonomy" id="30085"/>
    <lineage>
        <taxon>Eukaryota</taxon>
        <taxon>Metazoa</taxon>
        <taxon>Ecdysozoa</taxon>
        <taxon>Arthropoda</taxon>
        <taxon>Hexapoda</taxon>
        <taxon>Insecta</taxon>
        <taxon>Pterygota</taxon>
        <taxon>Neoptera</taxon>
        <taxon>Paraneoptera</taxon>
        <taxon>Hemiptera</taxon>
        <taxon>Heteroptera</taxon>
        <taxon>Panheteroptera</taxon>
        <taxon>Cimicomorpha</taxon>
        <taxon>Miridae</taxon>
        <taxon>Mirini</taxon>
        <taxon>Lygus</taxon>
    </lineage>
</organism>
<dbReference type="AlphaFoldDB" id="A0A0A9XQ64"/>
<dbReference type="GO" id="GO:0006086">
    <property type="term" value="P:pyruvate decarboxylation to acetyl-CoA"/>
    <property type="evidence" value="ECO:0007669"/>
    <property type="project" value="TreeGrafter"/>
</dbReference>
<evidence type="ECO:0000256" key="1">
    <source>
        <dbReference type="ARBA" id="ARBA00001964"/>
    </source>
</evidence>
<gene>
    <name evidence="6" type="primary">T05H10.6_1</name>
    <name evidence="6" type="ORF">CM83_37375</name>
</gene>
<evidence type="ECO:0000256" key="3">
    <source>
        <dbReference type="ARBA" id="ARBA00023002"/>
    </source>
</evidence>
<evidence type="ECO:0000313" key="6">
    <source>
        <dbReference type="EMBL" id="JAG22882.1"/>
    </source>
</evidence>
<protein>
    <submittedName>
        <fullName evidence="6">Putative pyruvate dehydrogenase E1 component subunit alpha, mitochondrial</fullName>
    </submittedName>
</protein>
<evidence type="ECO:0000313" key="7">
    <source>
        <dbReference type="EMBL" id="JAG48298.1"/>
    </source>
</evidence>
<dbReference type="PANTHER" id="PTHR11516">
    <property type="entry name" value="PYRUVATE DEHYDROGENASE E1 COMPONENT, ALPHA SUBUNIT BACTERIAL AND ORGANELLAR"/>
    <property type="match status" value="1"/>
</dbReference>
<reference evidence="6" key="1">
    <citation type="journal article" date="2014" name="PLoS ONE">
        <title>Transcriptome-Based Identification of ABC Transporters in the Western Tarnished Plant Bug Lygus hesperus.</title>
        <authorList>
            <person name="Hull J.J."/>
            <person name="Chaney K."/>
            <person name="Geib S.M."/>
            <person name="Fabrick J.A."/>
            <person name="Brent C.S."/>
            <person name="Walsh D."/>
            <person name="Lavine L.C."/>
        </authorList>
    </citation>
    <scope>NUCLEOTIDE SEQUENCE</scope>
</reference>
<dbReference type="PANTHER" id="PTHR11516:SF60">
    <property type="entry name" value="PYRUVATE DEHYDROGENASE E1 COMPONENT SUBUNIT ALPHA"/>
    <property type="match status" value="1"/>
</dbReference>
<dbReference type="GO" id="GO:0004739">
    <property type="term" value="F:pyruvate dehydrogenase (acetyl-transferring) activity"/>
    <property type="evidence" value="ECO:0007669"/>
    <property type="project" value="TreeGrafter"/>
</dbReference>
<dbReference type="EMBL" id="GBHO01020722">
    <property type="protein sequence ID" value="JAG22882.1"/>
    <property type="molecule type" value="Transcribed_RNA"/>
</dbReference>
<evidence type="ECO:0000259" key="5">
    <source>
        <dbReference type="Pfam" id="PF00676"/>
    </source>
</evidence>
<dbReference type="CDD" id="cd02000">
    <property type="entry name" value="TPP_E1_PDC_ADC_BCADC"/>
    <property type="match status" value="1"/>
</dbReference>
<keyword evidence="2" id="KW-0809">Transit peptide</keyword>
<dbReference type="Gene3D" id="3.40.50.970">
    <property type="match status" value="1"/>
</dbReference>
<keyword evidence="3" id="KW-0560">Oxidoreductase</keyword>
<dbReference type="InterPro" id="IPR050642">
    <property type="entry name" value="PDH_E1_Alpha_Subunit"/>
</dbReference>
<feature type="domain" description="Dehydrogenase E1 component" evidence="5">
    <location>
        <begin position="88"/>
        <end position="247"/>
    </location>
</feature>
<name>A0A0A9XQ64_LYGHE</name>
<dbReference type="Pfam" id="PF00676">
    <property type="entry name" value="E1_dh"/>
    <property type="match status" value="1"/>
</dbReference>
<proteinExistence type="predicted"/>
<dbReference type="InterPro" id="IPR029061">
    <property type="entry name" value="THDP-binding"/>
</dbReference>
<reference evidence="7" key="3">
    <citation type="submission" date="2014-09" db="EMBL/GenBank/DDBJ databases">
        <authorList>
            <person name="Magalhaes I.L.F."/>
            <person name="Oliveira U."/>
            <person name="Santos F.R."/>
            <person name="Vidigal T.H.D.A."/>
            <person name="Brescovit A.D."/>
            <person name="Santos A.J."/>
        </authorList>
    </citation>
    <scope>NUCLEOTIDE SEQUENCE</scope>
</reference>
<evidence type="ECO:0000256" key="2">
    <source>
        <dbReference type="ARBA" id="ARBA00022946"/>
    </source>
</evidence>
<accession>A0A0A9XQ64</accession>
<comment type="cofactor">
    <cofactor evidence="1">
        <name>thiamine diphosphate</name>
        <dbReference type="ChEBI" id="CHEBI:58937"/>
    </cofactor>
</comment>
<evidence type="ECO:0000256" key="4">
    <source>
        <dbReference type="ARBA" id="ARBA00023052"/>
    </source>
</evidence>
<dbReference type="InterPro" id="IPR001017">
    <property type="entry name" value="DH_E1"/>
</dbReference>
<sequence>MQLARNTFVQHSKLKRERLACRRSQLCRTSYFQTVTETKKIKDNEQPFQGTTDEVSIEIEPFLKHKLITAPSTTVKLNRADGLKMYKQMNIIRKLELAAAQLYKDKKIRGFCHLYTGQEGVAVGIKTAMREQDTVISSYRAHGWHYLMSDSAVSLMSELTGKVTGCCRGKGGSMHLYAKNFFGGNGIVGAQVPLGTGIALYHKLQNTGGVSFTVYGDGAANQGQVFESFNMAKLWNLPVVFVCENNH</sequence>
<keyword evidence="4" id="KW-0786">Thiamine pyrophosphate</keyword>